<dbReference type="Proteomes" id="UP000499080">
    <property type="component" value="Unassembled WGS sequence"/>
</dbReference>
<name>A0A4Y2NM36_ARAVE</name>
<keyword evidence="2" id="KW-1185">Reference proteome</keyword>
<dbReference type="EMBL" id="BGPR01009414">
    <property type="protein sequence ID" value="GBN39873.1"/>
    <property type="molecule type" value="Genomic_DNA"/>
</dbReference>
<reference evidence="1 2" key="1">
    <citation type="journal article" date="2019" name="Sci. Rep.">
        <title>Orb-weaving spider Araneus ventricosus genome elucidates the spidroin gene catalogue.</title>
        <authorList>
            <person name="Kono N."/>
            <person name="Nakamura H."/>
            <person name="Ohtoshi R."/>
            <person name="Moran D.A.P."/>
            <person name="Shinohara A."/>
            <person name="Yoshida Y."/>
            <person name="Fujiwara M."/>
            <person name="Mori M."/>
            <person name="Tomita M."/>
            <person name="Arakawa K."/>
        </authorList>
    </citation>
    <scope>NUCLEOTIDE SEQUENCE [LARGE SCALE GENOMIC DNA]</scope>
</reference>
<protein>
    <submittedName>
        <fullName evidence="1">Uncharacterized protein</fullName>
    </submittedName>
</protein>
<accession>A0A4Y2NM36</accession>
<comment type="caution">
    <text evidence="1">The sequence shown here is derived from an EMBL/GenBank/DDBJ whole genome shotgun (WGS) entry which is preliminary data.</text>
</comment>
<evidence type="ECO:0000313" key="2">
    <source>
        <dbReference type="Proteomes" id="UP000499080"/>
    </source>
</evidence>
<organism evidence="1 2">
    <name type="scientific">Araneus ventricosus</name>
    <name type="common">Orbweaver spider</name>
    <name type="synonym">Epeira ventricosa</name>
    <dbReference type="NCBI Taxonomy" id="182803"/>
    <lineage>
        <taxon>Eukaryota</taxon>
        <taxon>Metazoa</taxon>
        <taxon>Ecdysozoa</taxon>
        <taxon>Arthropoda</taxon>
        <taxon>Chelicerata</taxon>
        <taxon>Arachnida</taxon>
        <taxon>Araneae</taxon>
        <taxon>Araneomorphae</taxon>
        <taxon>Entelegynae</taxon>
        <taxon>Araneoidea</taxon>
        <taxon>Araneidae</taxon>
        <taxon>Araneus</taxon>
    </lineage>
</organism>
<evidence type="ECO:0000313" key="1">
    <source>
        <dbReference type="EMBL" id="GBN39873.1"/>
    </source>
</evidence>
<gene>
    <name evidence="1" type="ORF">AVEN_126666_1</name>
</gene>
<proteinExistence type="predicted"/>
<dbReference type="AlphaFoldDB" id="A0A4Y2NM36"/>
<sequence>MMEASGKFWKVDAEVESLGNIYTGADISNTKPGGHNGKLVTLALPRHLGFNWMMVVTTAILELGVES</sequence>